<dbReference type="SUPFAM" id="SSF48208">
    <property type="entry name" value="Six-hairpin glycosidases"/>
    <property type="match status" value="1"/>
</dbReference>
<organism evidence="2 3">
    <name type="scientific">Sphaerosporella brunnea</name>
    <dbReference type="NCBI Taxonomy" id="1250544"/>
    <lineage>
        <taxon>Eukaryota</taxon>
        <taxon>Fungi</taxon>
        <taxon>Dikarya</taxon>
        <taxon>Ascomycota</taxon>
        <taxon>Pezizomycotina</taxon>
        <taxon>Pezizomycetes</taxon>
        <taxon>Pezizales</taxon>
        <taxon>Pyronemataceae</taxon>
        <taxon>Sphaerosporella</taxon>
    </lineage>
</organism>
<sequence length="482" mass="54168">MPASQTVQRKTTVAFNQKFTPIAESCKPQLSEWIERPVEVITFVPYPSTWFQCRAVHRMSIDELATTPIGKRDEFILDFQTHRVGYLAFHLDGTGKSIDAPARLRLTFGEVPLDLATDGLGACKSWISTSWLPDEVINVDWLPTDVAMHRRYAFRYVRIQIIDTSQQYRAFFSDLIVRAVSSVHPRVFNSIPPLKTSDPLLQKTDLISQHGPRRDRRLWSEDHRLQALTNHATFKDFNLDKGCLYIFAAVVGSDGSLPACLFEFPSLCAASYYIVDYDALFGVMVYDYTIAPSDFDTARELCPTVLGSLKTALCHVKSVEIPRLGSLPSSGCRYAWAPLVLSEAAATKAFYDSSTGVFVSGPQRQVSWLSQAWLALAGVLPLERCKQLLLTAMSDPAALKPLFPYGWTTFAEALPVCGAREECLSLLKSYWGGMVERGADTFWECFDPEDNRKSPYQDFRNNSYCHAWSCSPAWLLRSVLSS</sequence>
<name>A0A5J5F8Q1_9PEZI</name>
<feature type="domain" description="Glycosyl hydrolase family 78 alpha-rhamnosidase N-terminal" evidence="1">
    <location>
        <begin position="37"/>
        <end position="179"/>
    </location>
</feature>
<protein>
    <submittedName>
        <fullName evidence="2">Bacterial alpha-L-rhamnosidase domain-containing protein</fullName>
    </submittedName>
</protein>
<comment type="caution">
    <text evidence="2">The sequence shown here is derived from an EMBL/GenBank/DDBJ whole genome shotgun (WGS) entry which is preliminary data.</text>
</comment>
<evidence type="ECO:0000313" key="3">
    <source>
        <dbReference type="Proteomes" id="UP000326924"/>
    </source>
</evidence>
<dbReference type="GO" id="GO:0003824">
    <property type="term" value="F:catalytic activity"/>
    <property type="evidence" value="ECO:0007669"/>
    <property type="project" value="UniProtKB-ARBA"/>
</dbReference>
<dbReference type="EMBL" id="VXIS01000018">
    <property type="protein sequence ID" value="KAA8913041.1"/>
    <property type="molecule type" value="Genomic_DNA"/>
</dbReference>
<dbReference type="Gene3D" id="1.50.10.10">
    <property type="match status" value="2"/>
</dbReference>
<dbReference type="InterPro" id="IPR012341">
    <property type="entry name" value="6hp_glycosidase-like_sf"/>
</dbReference>
<gene>
    <name evidence="2" type="ORF">FN846DRAFT_897378</name>
</gene>
<dbReference type="OrthoDB" id="10036721at2759"/>
<evidence type="ECO:0000259" key="1">
    <source>
        <dbReference type="Pfam" id="PF21104"/>
    </source>
</evidence>
<dbReference type="Pfam" id="PF21104">
    <property type="entry name" value="Glyco_hydro_78_N"/>
    <property type="match status" value="1"/>
</dbReference>
<reference evidence="2 3" key="1">
    <citation type="submission" date="2019-09" db="EMBL/GenBank/DDBJ databases">
        <title>Draft genome of the ectomycorrhizal ascomycete Sphaerosporella brunnea.</title>
        <authorList>
            <consortium name="DOE Joint Genome Institute"/>
            <person name="Benucci G.M."/>
            <person name="Marozzi G."/>
            <person name="Antonielli L."/>
            <person name="Sanchez S."/>
            <person name="Marco P."/>
            <person name="Wang X."/>
            <person name="Falini L.B."/>
            <person name="Barry K."/>
            <person name="Haridas S."/>
            <person name="Lipzen A."/>
            <person name="Labutti K."/>
            <person name="Grigoriev I.V."/>
            <person name="Murat C."/>
            <person name="Martin F."/>
            <person name="Albertini E."/>
            <person name="Donnini D."/>
            <person name="Bonito G."/>
        </authorList>
    </citation>
    <scope>NUCLEOTIDE SEQUENCE [LARGE SCALE GENOMIC DNA]</scope>
    <source>
        <strain evidence="2 3">Sb_GMNB300</strain>
    </source>
</reference>
<dbReference type="InterPro" id="IPR008928">
    <property type="entry name" value="6-hairpin_glycosidase_sf"/>
</dbReference>
<dbReference type="Proteomes" id="UP000326924">
    <property type="component" value="Unassembled WGS sequence"/>
</dbReference>
<accession>A0A5J5F8Q1</accession>
<evidence type="ECO:0000313" key="2">
    <source>
        <dbReference type="EMBL" id="KAA8913041.1"/>
    </source>
</evidence>
<dbReference type="AlphaFoldDB" id="A0A5J5F8Q1"/>
<dbReference type="InterPro" id="IPR049164">
    <property type="entry name" value="Glyco_hydro_78_N"/>
</dbReference>
<dbReference type="GO" id="GO:0005975">
    <property type="term" value="P:carbohydrate metabolic process"/>
    <property type="evidence" value="ECO:0007669"/>
    <property type="project" value="InterPro"/>
</dbReference>
<keyword evidence="3" id="KW-1185">Reference proteome</keyword>
<dbReference type="PANTHER" id="PTHR34987:SF4">
    <property type="entry name" value="ALPHA-L-RHAMNOSIDASE C-TERMINAL DOMAIN-CONTAINING PROTEIN"/>
    <property type="match status" value="1"/>
</dbReference>
<dbReference type="PANTHER" id="PTHR34987">
    <property type="entry name" value="C, PUTATIVE (AFU_ORTHOLOGUE AFUA_3G02880)-RELATED"/>
    <property type="match status" value="1"/>
</dbReference>
<proteinExistence type="predicted"/>
<dbReference type="InParanoid" id="A0A5J5F8Q1"/>